<name>A0A0H3ZN98_9VIBR</name>
<organism evidence="1">
    <name type="scientific">Vibrio sp. FF_482</name>
    <dbReference type="NCBI Taxonomy" id="1652836"/>
    <lineage>
        <taxon>Bacteria</taxon>
        <taxon>Pseudomonadati</taxon>
        <taxon>Pseudomonadota</taxon>
        <taxon>Gammaproteobacteria</taxon>
        <taxon>Vibrionales</taxon>
        <taxon>Vibrionaceae</taxon>
        <taxon>Vibrio</taxon>
    </lineage>
</organism>
<evidence type="ECO:0000313" key="1">
    <source>
        <dbReference type="EMBL" id="AKN37773.1"/>
    </source>
</evidence>
<dbReference type="AlphaFoldDB" id="A0A0H3ZN98"/>
<dbReference type="EMBL" id="KP795550">
    <property type="protein sequence ID" value="AKN37773.1"/>
    <property type="molecule type" value="Genomic_DNA"/>
</dbReference>
<protein>
    <submittedName>
        <fullName evidence="1">Uncharacterized protein</fullName>
    </submittedName>
</protein>
<proteinExistence type="predicted"/>
<accession>A0A0H3ZN98</accession>
<reference evidence="1" key="1">
    <citation type="journal article" date="2015" name="MBio">
        <title>Eco-Evolutionary Dynamics of Episomes among Ecologically Cohesive Bacterial Populations.</title>
        <authorList>
            <person name="Xue H."/>
            <person name="Cordero O.X."/>
            <person name="Camas F.M."/>
            <person name="Trimble W."/>
            <person name="Meyer F."/>
            <person name="Guglielmini J."/>
            <person name="Rocha E.P."/>
            <person name="Polz M.F."/>
        </authorList>
    </citation>
    <scope>NUCLEOTIDE SEQUENCE</scope>
    <source>
        <strain evidence="1">FF_482</strain>
    </source>
</reference>
<sequence length="138" mass="16252">MTNNRIEGTKSAIQKHTLTGKEPHQDWQIQEFVEQQPPSPRLGKVMKVAILPVGDLSEQIQNFKPYRTFKTIGLDEFLKLCMFLEEIDFDCYNKESDPIHGYDAVFHVPEYELKFYDDDYMAEKTEELRNLFKKAKTD</sequence>